<accession>A0A420KDU6</accession>
<dbReference type="RefSeq" id="WP_094438848.1">
    <property type="nucleotide sequence ID" value="NZ_AP024172.1"/>
</dbReference>
<gene>
    <name evidence="6" type="primary">flgA</name>
    <name evidence="6" type="ORF">CE154_015410</name>
</gene>
<dbReference type="PANTHER" id="PTHR36307">
    <property type="entry name" value="FLAGELLA BASAL BODY P-RING FORMATION PROTEIN FLGA"/>
    <property type="match status" value="1"/>
</dbReference>
<dbReference type="PANTHER" id="PTHR36307:SF1">
    <property type="entry name" value="FLAGELLA BASAL BODY P-RING FORMATION PROTEIN FLGA"/>
    <property type="match status" value="1"/>
</dbReference>
<keyword evidence="3 4" id="KW-0574">Periplasm</keyword>
<organism evidence="6 7">
    <name type="scientific">Alicycliphilus denitrificans</name>
    <dbReference type="NCBI Taxonomy" id="179636"/>
    <lineage>
        <taxon>Bacteria</taxon>
        <taxon>Pseudomonadati</taxon>
        <taxon>Pseudomonadota</taxon>
        <taxon>Betaproteobacteria</taxon>
        <taxon>Burkholderiales</taxon>
        <taxon>Comamonadaceae</taxon>
        <taxon>Alicycliphilus</taxon>
    </lineage>
</organism>
<dbReference type="InterPro" id="IPR017585">
    <property type="entry name" value="SAF_FlgA"/>
</dbReference>
<comment type="subcellular location">
    <subcellularLocation>
        <location evidence="1 4">Periplasm</location>
    </subcellularLocation>
</comment>
<dbReference type="GO" id="GO:0042597">
    <property type="term" value="C:periplasmic space"/>
    <property type="evidence" value="ECO:0007669"/>
    <property type="project" value="UniProtKB-SubCell"/>
</dbReference>
<feature type="signal peptide" evidence="4">
    <location>
        <begin position="1"/>
        <end position="34"/>
    </location>
</feature>
<evidence type="ECO:0000256" key="3">
    <source>
        <dbReference type="ARBA" id="ARBA00022764"/>
    </source>
</evidence>
<evidence type="ECO:0000259" key="5">
    <source>
        <dbReference type="SMART" id="SM00858"/>
    </source>
</evidence>
<evidence type="ECO:0000256" key="2">
    <source>
        <dbReference type="ARBA" id="ARBA00022729"/>
    </source>
</evidence>
<dbReference type="Pfam" id="PF17656">
    <property type="entry name" value="ChapFlgA_N"/>
    <property type="match status" value="1"/>
</dbReference>
<dbReference type="AlphaFoldDB" id="A0A420KDU6"/>
<dbReference type="GO" id="GO:0044780">
    <property type="term" value="P:bacterial-type flagellum assembly"/>
    <property type="evidence" value="ECO:0007669"/>
    <property type="project" value="InterPro"/>
</dbReference>
<protein>
    <recommendedName>
        <fullName evidence="4">Flagella basal body P-ring formation protein FlgA</fullName>
    </recommendedName>
</protein>
<feature type="domain" description="SAF" evidence="5">
    <location>
        <begin position="124"/>
        <end position="186"/>
    </location>
</feature>
<comment type="function">
    <text evidence="4">Involved in the assembly process of the P-ring formation. It may associate with FlgF on the rod constituting a structure essential for the P-ring assembly or may act as a modulator protein for the P-ring assembly.</text>
</comment>
<feature type="chain" id="PRO_5018816168" description="Flagella basal body P-ring formation protein FlgA" evidence="4">
    <location>
        <begin position="35"/>
        <end position="248"/>
    </location>
</feature>
<dbReference type="Pfam" id="PF13144">
    <property type="entry name" value="ChapFlgA"/>
    <property type="match status" value="1"/>
</dbReference>
<comment type="caution">
    <text evidence="6">The sequence shown here is derived from an EMBL/GenBank/DDBJ whole genome shotgun (WGS) entry which is preliminary data.</text>
</comment>
<evidence type="ECO:0000256" key="4">
    <source>
        <dbReference type="RuleBase" id="RU362063"/>
    </source>
</evidence>
<sequence length="248" mass="25881">MPHSPSRPSRAARARRLLWAALALAAALAPAARAQGEAGQELSAIGQRWLDKTLAQTQGGALPLRMEVSVGALDPRLRLAPCARVEPYLPAGARLWGRTRLGLRCVDGPTRWNVFLPITVKAFGPAWVLAGNVASGEVLSEADAVEAEVDWAAEPAAIVANPQAWVGLIATRPLAAGQALRQNMVRAPDLFKAGSPVRVVVQGPGYAVTSSGQAMSAGAQGQNVRVRMANGRIVAGIVLEDGTVEAAL</sequence>
<dbReference type="Gene3D" id="2.30.30.760">
    <property type="match status" value="1"/>
</dbReference>
<dbReference type="EMBL" id="NKDB02000002">
    <property type="protein sequence ID" value="RKJ97356.1"/>
    <property type="molecule type" value="Genomic_DNA"/>
</dbReference>
<name>A0A420KDU6_9BURK</name>
<evidence type="ECO:0000313" key="7">
    <source>
        <dbReference type="Proteomes" id="UP000216225"/>
    </source>
</evidence>
<keyword evidence="2 4" id="KW-0732">Signal</keyword>
<dbReference type="InterPro" id="IPR013974">
    <property type="entry name" value="SAF"/>
</dbReference>
<keyword evidence="6" id="KW-0966">Cell projection</keyword>
<proteinExistence type="inferred from homology"/>
<evidence type="ECO:0000256" key="1">
    <source>
        <dbReference type="ARBA" id="ARBA00004418"/>
    </source>
</evidence>
<reference evidence="6 7" key="1">
    <citation type="submission" date="2018-09" db="EMBL/GenBank/DDBJ databases">
        <title>Genome comparison of Alicycliphilus sp. BQ1, a polyurethanolytic bacterium, with its closest phylogenetic relatives Alicycliphilus denitrificans BC and K601, unable to attack polyurethane.</title>
        <authorList>
            <person name="Loza-Tavera H."/>
            <person name="Lozano L."/>
            <person name="Cevallos M."/>
            <person name="Maya-Lucas O."/>
            <person name="Garcia-Mena J."/>
            <person name="Hernandez J."/>
        </authorList>
    </citation>
    <scope>NUCLEOTIDE SEQUENCE [LARGE SCALE GENOMIC DNA]</scope>
    <source>
        <strain evidence="6 7">BQ1</strain>
    </source>
</reference>
<dbReference type="NCBIfam" id="TIGR03170">
    <property type="entry name" value="flgA_cterm"/>
    <property type="match status" value="1"/>
</dbReference>
<keyword evidence="6" id="KW-0282">Flagellum</keyword>
<dbReference type="Gene3D" id="3.90.1210.10">
    <property type="entry name" value="Antifreeze-like/N-acetylneuraminic acid synthase C-terminal domain"/>
    <property type="match status" value="1"/>
</dbReference>
<dbReference type="InterPro" id="IPR039246">
    <property type="entry name" value="Flagellar_FlgA"/>
</dbReference>
<dbReference type="SMART" id="SM00858">
    <property type="entry name" value="SAF"/>
    <property type="match status" value="1"/>
</dbReference>
<evidence type="ECO:0000313" key="6">
    <source>
        <dbReference type="EMBL" id="RKJ97356.1"/>
    </source>
</evidence>
<comment type="similarity">
    <text evidence="4">Belongs to the FlgA family.</text>
</comment>
<keyword evidence="6" id="KW-0969">Cilium</keyword>
<dbReference type="Proteomes" id="UP000216225">
    <property type="component" value="Unassembled WGS sequence"/>
</dbReference>
<keyword evidence="4" id="KW-1005">Bacterial flagellum biogenesis</keyword>
<dbReference type="InterPro" id="IPR041231">
    <property type="entry name" value="FlgA_N"/>
</dbReference>
<dbReference type="CDD" id="cd11614">
    <property type="entry name" value="SAF_CpaB_FlgA_like"/>
    <property type="match status" value="1"/>
</dbReference>